<dbReference type="EMBL" id="JAPFQP010000004">
    <property type="protein sequence ID" value="MCX2720349.1"/>
    <property type="molecule type" value="Genomic_DNA"/>
</dbReference>
<dbReference type="Proteomes" id="UP001207116">
    <property type="component" value="Unassembled WGS sequence"/>
</dbReference>
<evidence type="ECO:0000313" key="2">
    <source>
        <dbReference type="Proteomes" id="UP001207116"/>
    </source>
</evidence>
<dbReference type="AlphaFoldDB" id="A0AAE3MMV1"/>
<evidence type="ECO:0000313" key="1">
    <source>
        <dbReference type="EMBL" id="MCX2720349.1"/>
    </source>
</evidence>
<keyword evidence="2" id="KW-1185">Reference proteome</keyword>
<organism evidence="1 2">
    <name type="scientific">Lentiprolixibacter aurantiacus</name>
    <dbReference type="NCBI Taxonomy" id="2993939"/>
    <lineage>
        <taxon>Bacteria</taxon>
        <taxon>Pseudomonadati</taxon>
        <taxon>Bacteroidota</taxon>
        <taxon>Flavobacteriia</taxon>
        <taxon>Flavobacteriales</taxon>
        <taxon>Flavobacteriaceae</taxon>
        <taxon>Lentiprolixibacter</taxon>
    </lineage>
</organism>
<accession>A0AAE3MMV1</accession>
<proteinExistence type="predicted"/>
<dbReference type="RefSeq" id="WP_266014342.1">
    <property type="nucleotide sequence ID" value="NZ_JAPFQP010000004.1"/>
</dbReference>
<name>A0AAE3MMV1_9FLAO</name>
<protein>
    <submittedName>
        <fullName evidence="1">Uncharacterized protein</fullName>
    </submittedName>
</protein>
<comment type="caution">
    <text evidence="1">The sequence shown here is derived from an EMBL/GenBank/DDBJ whole genome shotgun (WGS) entry which is preliminary data.</text>
</comment>
<sequence length="124" mass="14158">MTAQDRKENSSILEKSIDYLKAKGFTNIKSDLPGYESPKSFVRKSNGLNVSPDISANKNGRKYYFDISLKTEASRLLKSKWLLLDTVARLKSFRFRIITTTGHVRYTDNLLAEVNLSNKTPIRI</sequence>
<reference evidence="1" key="1">
    <citation type="submission" date="2022-11" db="EMBL/GenBank/DDBJ databases">
        <title>The characterization of three novel Bacteroidetes species and genomic analysis of their roles in tidal elemental geochemical cycles.</title>
        <authorList>
            <person name="Ma K.-J."/>
        </authorList>
    </citation>
    <scope>NUCLEOTIDE SEQUENCE</scope>
    <source>
        <strain evidence="1">M415</strain>
    </source>
</reference>
<gene>
    <name evidence="1" type="ORF">OO016_12105</name>
</gene>